<name>A0ABY7BJ55_9FIRM</name>
<dbReference type="PANTHER" id="PTHR30050">
    <property type="entry name" value="CHROMOSOMAL REPLICATION INITIATOR PROTEIN DNAA"/>
    <property type="match status" value="1"/>
</dbReference>
<accession>A0ABY7BJ55</accession>
<dbReference type="PANTHER" id="PTHR30050:SF4">
    <property type="entry name" value="ATP-BINDING PROTEIN RV3427C IN INSERTION SEQUENCE-RELATED"/>
    <property type="match status" value="1"/>
</dbReference>
<dbReference type="InterPro" id="IPR003593">
    <property type="entry name" value="AAA+_ATPase"/>
</dbReference>
<keyword evidence="2" id="KW-0547">Nucleotide-binding</keyword>
<dbReference type="EMBL" id="CP113864">
    <property type="protein sequence ID" value="WAM32203.1"/>
    <property type="molecule type" value="Genomic_DNA"/>
</dbReference>
<proteinExistence type="predicted"/>
<dbReference type="InterPro" id="IPR027417">
    <property type="entry name" value="P-loop_NTPase"/>
</dbReference>
<keyword evidence="4" id="KW-1185">Reference proteome</keyword>
<dbReference type="CDD" id="cd00009">
    <property type="entry name" value="AAA"/>
    <property type="match status" value="1"/>
</dbReference>
<feature type="domain" description="AAA+ ATPase" evidence="1">
    <location>
        <begin position="189"/>
        <end position="319"/>
    </location>
</feature>
<sequence length="345" mass="40350">MTMMTNKKKIIEMINRIYQQRRQNAEIARERKIAQLSSKSKDFDILNEKITKAGLKLSQASLSQNQAEIEKYSKILDSLLQKRTKLLIDLGLGSNYLEPEYTCQACQDTGFIVSENGIEVCKCRTQLFIELLYEQSKLKDILKEHNFKNFNLEYYSKEIDPQEGISPYENMLNIIKEVKKFIKNFDKPSQKGLLFYGSTGLGKTFLAHCIAKEIIDRKKTVIFLDSISFFEILKEKYSKMVRLYDEVDDEEYKSLEEVDLLIIDDLGNEGKSAEFCYGVFQSLLDKRYMTNKKMIITTNYNIDGLLKLYSDKTMGRLHEYFMFLHLFGEDIRVIKAKTQLERRAT</sequence>
<dbReference type="GO" id="GO:0005524">
    <property type="term" value="F:ATP binding"/>
    <property type="evidence" value="ECO:0007669"/>
    <property type="project" value="UniProtKB-KW"/>
</dbReference>
<dbReference type="EMBL" id="CP113864">
    <property type="protein sequence ID" value="WAM31066.1"/>
    <property type="molecule type" value="Genomic_DNA"/>
</dbReference>
<gene>
    <name evidence="3" type="ORF">OTJ99_000720</name>
    <name evidence="2" type="ORF">OTJ99_001878</name>
</gene>
<dbReference type="Gene3D" id="3.40.50.300">
    <property type="entry name" value="P-loop containing nucleotide triphosphate hydrolases"/>
    <property type="match status" value="1"/>
</dbReference>
<keyword evidence="2" id="KW-0067">ATP-binding</keyword>
<evidence type="ECO:0000313" key="2">
    <source>
        <dbReference type="EMBL" id="WAM31066.1"/>
    </source>
</evidence>
<protein>
    <submittedName>
        <fullName evidence="2">ATP-binding protein</fullName>
    </submittedName>
</protein>
<dbReference type="SMART" id="SM00382">
    <property type="entry name" value="AAA"/>
    <property type="match status" value="1"/>
</dbReference>
<evidence type="ECO:0000259" key="1">
    <source>
        <dbReference type="SMART" id="SM00382"/>
    </source>
</evidence>
<reference evidence="2" key="1">
    <citation type="submission" date="2022-12" db="EMBL/GenBank/DDBJ databases">
        <authorList>
            <person name="Bing R.G."/>
            <person name="Willard D.J."/>
            <person name="Manesh M.J.H."/>
            <person name="Laemthong T."/>
            <person name="Crosby J.R."/>
            <person name="Kelly R.M."/>
        </authorList>
    </citation>
    <scope>NUCLEOTIDE SEQUENCE</scope>
    <source>
        <strain evidence="2">DSM 8991</strain>
    </source>
</reference>
<organism evidence="2 4">
    <name type="scientific">Caldicellulosiruptor naganoensis</name>
    <dbReference type="NCBI Taxonomy" id="29324"/>
    <lineage>
        <taxon>Bacteria</taxon>
        <taxon>Bacillati</taxon>
        <taxon>Bacillota</taxon>
        <taxon>Bacillota incertae sedis</taxon>
        <taxon>Caldicellulosiruptorales</taxon>
        <taxon>Caldicellulosiruptoraceae</taxon>
        <taxon>Caldicellulosiruptor</taxon>
    </lineage>
</organism>
<dbReference type="Pfam" id="PF01695">
    <property type="entry name" value="IstB_IS21"/>
    <property type="match status" value="1"/>
</dbReference>
<evidence type="ECO:0000313" key="3">
    <source>
        <dbReference type="EMBL" id="WAM32203.1"/>
    </source>
</evidence>
<dbReference type="InterPro" id="IPR002611">
    <property type="entry name" value="IstB_ATP-bd"/>
</dbReference>
<evidence type="ECO:0000313" key="4">
    <source>
        <dbReference type="Proteomes" id="UP001164745"/>
    </source>
</evidence>
<dbReference type="Proteomes" id="UP001164745">
    <property type="component" value="Chromosome"/>
</dbReference>
<dbReference type="SUPFAM" id="SSF52540">
    <property type="entry name" value="P-loop containing nucleoside triphosphate hydrolases"/>
    <property type="match status" value="1"/>
</dbReference>
<dbReference type="NCBIfam" id="NF005304">
    <property type="entry name" value="PRK06835.1"/>
    <property type="match status" value="1"/>
</dbReference>